<evidence type="ECO:0000256" key="1">
    <source>
        <dbReference type="ARBA" id="ARBA00004123"/>
    </source>
</evidence>
<dbReference type="OrthoDB" id="10263978at2759"/>
<accession>A0A024GBS4</accession>
<dbReference type="Proteomes" id="UP000053237">
    <property type="component" value="Unassembled WGS sequence"/>
</dbReference>
<dbReference type="GO" id="GO:0005634">
    <property type="term" value="C:nucleus"/>
    <property type="evidence" value="ECO:0007669"/>
    <property type="project" value="UniProtKB-SubCell"/>
</dbReference>
<dbReference type="EMBL" id="CAIX01000062">
    <property type="protein sequence ID" value="CCI44119.1"/>
    <property type="molecule type" value="Genomic_DNA"/>
</dbReference>
<keyword evidence="10" id="KW-1185">Reference proteome</keyword>
<keyword evidence="6" id="KW-0131">Cell cycle</keyword>
<keyword evidence="5" id="KW-0539">Nucleus</keyword>
<keyword evidence="3" id="KW-0498">Mitosis</keyword>
<keyword evidence="4" id="KW-0226">DNA condensation</keyword>
<feature type="compositionally biased region" description="Basic and acidic residues" evidence="7">
    <location>
        <begin position="1376"/>
        <end position="1385"/>
    </location>
</feature>
<name>A0A024GBS4_9STRA</name>
<dbReference type="Pfam" id="PF12717">
    <property type="entry name" value="Cnd1"/>
    <property type="match status" value="1"/>
</dbReference>
<dbReference type="PANTHER" id="PTHR14222">
    <property type="entry name" value="CONDENSIN"/>
    <property type="match status" value="1"/>
</dbReference>
<dbReference type="InterPro" id="IPR026971">
    <property type="entry name" value="CND1/NCAPD3"/>
</dbReference>
<protein>
    <recommendedName>
        <fullName evidence="8">Condensin complex subunit 1 C-terminal domain-containing protein</fullName>
    </recommendedName>
</protein>
<dbReference type="PANTHER" id="PTHR14222:SF1">
    <property type="entry name" value="CONDENSIN-2 COMPLEX SUBUNIT D3"/>
    <property type="match status" value="1"/>
</dbReference>
<dbReference type="GO" id="GO:0007076">
    <property type="term" value="P:mitotic chromosome condensation"/>
    <property type="evidence" value="ECO:0007669"/>
    <property type="project" value="InterPro"/>
</dbReference>
<dbReference type="GO" id="GO:0010032">
    <property type="term" value="P:meiotic chromosome condensation"/>
    <property type="evidence" value="ECO:0007669"/>
    <property type="project" value="TreeGrafter"/>
</dbReference>
<dbReference type="InterPro" id="IPR032682">
    <property type="entry name" value="Cnd1_C"/>
</dbReference>
<feature type="compositionally biased region" description="Basic and acidic residues" evidence="7">
    <location>
        <begin position="1436"/>
        <end position="1451"/>
    </location>
</feature>
<dbReference type="GO" id="GO:0000779">
    <property type="term" value="C:condensed chromosome, centromeric region"/>
    <property type="evidence" value="ECO:0007669"/>
    <property type="project" value="TreeGrafter"/>
</dbReference>
<keyword evidence="2" id="KW-0132">Cell division</keyword>
<evidence type="ECO:0000313" key="10">
    <source>
        <dbReference type="Proteomes" id="UP000053237"/>
    </source>
</evidence>
<feature type="region of interest" description="Disordered" evidence="7">
    <location>
        <begin position="1357"/>
        <end position="1419"/>
    </location>
</feature>
<feature type="compositionally biased region" description="Polar residues" evidence="7">
    <location>
        <begin position="1408"/>
        <end position="1419"/>
    </location>
</feature>
<feature type="region of interest" description="Disordered" evidence="7">
    <location>
        <begin position="1207"/>
        <end position="1227"/>
    </location>
</feature>
<dbReference type="SUPFAM" id="SSF48371">
    <property type="entry name" value="ARM repeat"/>
    <property type="match status" value="1"/>
</dbReference>
<feature type="domain" description="Condensin complex subunit 1 C-terminal" evidence="8">
    <location>
        <begin position="999"/>
        <end position="1163"/>
    </location>
</feature>
<comment type="subcellular location">
    <subcellularLocation>
        <location evidence="1">Nucleus</location>
    </subcellularLocation>
</comment>
<dbReference type="Gene3D" id="1.25.10.10">
    <property type="entry name" value="Leucine-rich Repeat Variant"/>
    <property type="match status" value="1"/>
</dbReference>
<feature type="region of interest" description="Disordered" evidence="7">
    <location>
        <begin position="1436"/>
        <end position="1468"/>
    </location>
</feature>
<dbReference type="STRING" id="65357.A0A024GBS4"/>
<evidence type="ECO:0000256" key="6">
    <source>
        <dbReference type="ARBA" id="ARBA00023306"/>
    </source>
</evidence>
<dbReference type="InterPro" id="IPR016024">
    <property type="entry name" value="ARM-type_fold"/>
</dbReference>
<feature type="compositionally biased region" description="Acidic residues" evidence="7">
    <location>
        <begin position="1215"/>
        <end position="1226"/>
    </location>
</feature>
<feature type="compositionally biased region" description="Polar residues" evidence="7">
    <location>
        <begin position="1456"/>
        <end position="1467"/>
    </location>
</feature>
<dbReference type="InParanoid" id="A0A024GBS4"/>
<evidence type="ECO:0000313" key="9">
    <source>
        <dbReference type="EMBL" id="CCI44119.1"/>
    </source>
</evidence>
<sequence length="1493" mass="169775">MNDIEQALVDALRALPLSSLGQEECKKLVQYGVVQKLPQENLILEQIEALTLRKLDKCMTQYHAHEFGDESEDINSKERQQSKPLQGLWRFLTSKRDLGVVENSEQHEYLHIRLFGILHIAMNAINSLDTGLGKNRTEEELVQDRMDTLLKVILAAKIYLEWIQLPGGTAYGVWIPHQYICIMKILRKWIELVSIALEDHDTNEQEKKLTSMRLKKLIKDVRVYGIHLLKTLSDFLKVVSLKTAPDCIATTIETVIYLQRMSCSVSCVADLTHYLSLIYKSLQDTLHGDMEQMNRLILHFYVPFIAFNEKAFGGTKFLRSALPIHRSAIAILQTVEKQLMSKLEALQAHSNNRDEVQIVISRIRLALVQNLCLSVPDRSERRQRVLQYTFDMATERLQTASTLQNALLPIDRTKFVCFLYSYSHHKTTKFRQFSVEFATKLLLTPSYWKCASNDDIPQELSRYGGVTSLIKILVHRSNDLVSGVRAKAITGISTVITVGFQSNTLLGPEGSIGCQEIHLDERDLKTLTSALQNALNQKTQEPKSNQINGDMIALFRISLNDDKMSVRRAAVQALEALVVANLVQLDSGNQDLLFQLRARCSDTSVLVRAQTVKSLTHILMKNSNNSNAQKIWLTGVLPLCADSEVSVRKRILEAVNSVICEQMFQWYREFSQQASCTTFIWQLVNDIDASMLRCIQRTIRLLIEQSLVDQHRLITVSMYAVKLSITRKDYSTDMLNLYWNFGWSILEEVTRFGNKVMPESDAERTDYLETVVACWDMLQKGELRSEFTEGAKRILRVIATLASLMDAGDATRIADSIMTSLLTFAAPVNIIMDAVYALSHMCKAKAPNSEQGLEINRAWSSKLLCLCEENLQSHAQYHPNTIVENSVLVEKQLVCLGEMVVLDFNKEGDKASIEDSSNTALLPISDTTKSIVQLYLSPELRPLHKSQQDAAEVTVKVPKTVRVCAFLTLGKLCLRDEEFSKSCVTMLLRELRTSPEQEIRSNVLLILRDLCVRYTGLIDIYVPTIGSSILDSSPLVRRNALLLFSQLILQDFIKWKDALHRYFFRSLVDDCEEIASLARQILRGPMLRKMPHLFTSKFVELLFVFNVCNQKQFATDNVDPEVEAKYALVGPSLLPKRMYVYNFLLDHMKDEQKLRISMQLCTEILDEVIDDRLQLCSNPSEMTDTGVEAVLKDTFLVLCLPSIKMSGDKDKGDGDVEGGDELEEDQPVSSKVAAAKGKLLSKLSKKNFLENVVPLLIGLKHKLESKRSPLMRYLLYYTHQLFKLYRKEVKDILSADPQMAVEIEYDLRQYELQQKSRQSHASPITQRPIGPTSSTNRRSSLQPMEISVDDVAAAMANTPIKQKSSQDSRNRRRRRDLPSEPHDNDLDTMLFSPQKNRKNSRHEPTKAKITSNPASPSNQVKQNAIEINENSHFAVDKSIDQSRDETEEIKPDNVGQDENQLEDTSIPQIRLKRKRTKFQSKKNAAAHTERTSK</sequence>
<evidence type="ECO:0000256" key="3">
    <source>
        <dbReference type="ARBA" id="ARBA00022776"/>
    </source>
</evidence>
<gene>
    <name evidence="9" type="ORF">BN9_049030</name>
</gene>
<dbReference type="GO" id="GO:0000796">
    <property type="term" value="C:condensin complex"/>
    <property type="evidence" value="ECO:0007669"/>
    <property type="project" value="TreeGrafter"/>
</dbReference>
<comment type="caution">
    <text evidence="9">The sequence shown here is derived from an EMBL/GenBank/DDBJ whole genome shotgun (WGS) entry which is preliminary data.</text>
</comment>
<dbReference type="GO" id="GO:0051301">
    <property type="term" value="P:cell division"/>
    <property type="evidence" value="ECO:0007669"/>
    <property type="project" value="UniProtKB-KW"/>
</dbReference>
<reference evidence="9 10" key="1">
    <citation type="submission" date="2012-05" db="EMBL/GenBank/DDBJ databases">
        <title>Recombination and specialization in a pathogen metapopulation.</title>
        <authorList>
            <person name="Gardiner A."/>
            <person name="Kemen E."/>
            <person name="Schultz-Larsen T."/>
            <person name="MacLean D."/>
            <person name="Van Oosterhout C."/>
            <person name="Jones J.D.G."/>
        </authorList>
    </citation>
    <scope>NUCLEOTIDE SEQUENCE [LARGE SCALE GENOMIC DNA]</scope>
    <source>
        <strain evidence="9 10">Ac Nc2</strain>
    </source>
</reference>
<dbReference type="InterPro" id="IPR011989">
    <property type="entry name" value="ARM-like"/>
</dbReference>
<evidence type="ECO:0000256" key="7">
    <source>
        <dbReference type="SAM" id="MobiDB-lite"/>
    </source>
</evidence>
<dbReference type="GO" id="GO:0042393">
    <property type="term" value="F:histone binding"/>
    <property type="evidence" value="ECO:0007669"/>
    <property type="project" value="TreeGrafter"/>
</dbReference>
<evidence type="ECO:0000256" key="2">
    <source>
        <dbReference type="ARBA" id="ARBA00022618"/>
    </source>
</evidence>
<evidence type="ECO:0000256" key="4">
    <source>
        <dbReference type="ARBA" id="ARBA00023067"/>
    </source>
</evidence>
<evidence type="ECO:0000256" key="5">
    <source>
        <dbReference type="ARBA" id="ARBA00023242"/>
    </source>
</evidence>
<organism evidence="9 10">
    <name type="scientific">Albugo candida</name>
    <dbReference type="NCBI Taxonomy" id="65357"/>
    <lineage>
        <taxon>Eukaryota</taxon>
        <taxon>Sar</taxon>
        <taxon>Stramenopiles</taxon>
        <taxon>Oomycota</taxon>
        <taxon>Peronosporomycetes</taxon>
        <taxon>Albuginales</taxon>
        <taxon>Albuginaceae</taxon>
        <taxon>Albugo</taxon>
    </lineage>
</organism>
<feature type="region of interest" description="Disordered" evidence="7">
    <location>
        <begin position="1314"/>
        <end position="1342"/>
    </location>
</feature>
<proteinExistence type="predicted"/>
<feature type="region of interest" description="Disordered" evidence="7">
    <location>
        <begin position="1474"/>
        <end position="1493"/>
    </location>
</feature>
<evidence type="ECO:0000259" key="8">
    <source>
        <dbReference type="Pfam" id="PF12717"/>
    </source>
</evidence>